<gene>
    <name evidence="1" type="ORF">SDC9_159193</name>
</gene>
<proteinExistence type="predicted"/>
<organism evidence="1">
    <name type="scientific">bioreactor metagenome</name>
    <dbReference type="NCBI Taxonomy" id="1076179"/>
    <lineage>
        <taxon>unclassified sequences</taxon>
        <taxon>metagenomes</taxon>
        <taxon>ecological metagenomes</taxon>
    </lineage>
</organism>
<protein>
    <submittedName>
        <fullName evidence="1">Uncharacterized protein</fullName>
    </submittedName>
</protein>
<dbReference type="AlphaFoldDB" id="A0A645FHC6"/>
<evidence type="ECO:0000313" key="1">
    <source>
        <dbReference type="EMBL" id="MPN11884.1"/>
    </source>
</evidence>
<reference evidence="1" key="1">
    <citation type="submission" date="2019-08" db="EMBL/GenBank/DDBJ databases">
        <authorList>
            <person name="Kucharzyk K."/>
            <person name="Murdoch R.W."/>
            <person name="Higgins S."/>
            <person name="Loffler F."/>
        </authorList>
    </citation>
    <scope>NUCLEOTIDE SEQUENCE</scope>
</reference>
<name>A0A645FHC6_9ZZZZ</name>
<sequence length="178" mass="19066">MRNLLHLGHLRVVQAGGDQQHAVGAHHTRFVDLIGVDHEILAQHRQQRARAGLLEIVGLPLEELAIGQHRQAGSTDLAIAHHIALGDIGGIEIGSDHALAGAGLLDFGDHAGLSLGNLGTDGAHEIARGDTALRIAAHLGKRHGLLGGSNFLDLDVADFLENVRHGFPCWWRRRARPS</sequence>
<comment type="caution">
    <text evidence="1">The sequence shown here is derived from an EMBL/GenBank/DDBJ whole genome shotgun (WGS) entry which is preliminary data.</text>
</comment>
<accession>A0A645FHC6</accession>
<dbReference type="EMBL" id="VSSQ01058156">
    <property type="protein sequence ID" value="MPN11884.1"/>
    <property type="molecule type" value="Genomic_DNA"/>
</dbReference>